<dbReference type="InterPro" id="IPR043132">
    <property type="entry name" value="BCAT-like_C"/>
</dbReference>
<dbReference type="NCBIfam" id="NF005731">
    <property type="entry name" value="PRK07546.1-5"/>
    <property type="match status" value="1"/>
</dbReference>
<dbReference type="GO" id="GO:0016829">
    <property type="term" value="F:lyase activity"/>
    <property type="evidence" value="ECO:0007669"/>
    <property type="project" value="UniProtKB-KW"/>
</dbReference>
<dbReference type="Gene3D" id="3.30.470.10">
    <property type="match status" value="1"/>
</dbReference>
<dbReference type="RefSeq" id="WP_246364824.1">
    <property type="nucleotide sequence ID" value="NZ_JACIEZ010000001.1"/>
</dbReference>
<sequence>MKPVSLIETLRYEPGTGFRNLDRHRARMAASAEALGLGFDPDRFEEKLNEVPEEEGPRRVRLELGSQGRLTLTHAGFVPAGEGTVWTVRIARTAALSSQDPLLRHKTGRRGHYDAARSEFGLAEADEVLLLNERGEVCEGTITSLFLPDGRGGFLTPSLACGLLAGVERQRLLDAGHAAEAVIRPEDLAGRDFFVGNSLRGLIPARLLP</sequence>
<comment type="caution">
    <text evidence="2">The sequence shown here is derived from an EMBL/GenBank/DDBJ whole genome shotgun (WGS) entry which is preliminary data.</text>
</comment>
<gene>
    <name evidence="2" type="ORF">GGR23_000273</name>
</gene>
<reference evidence="2 3" key="1">
    <citation type="submission" date="2020-08" db="EMBL/GenBank/DDBJ databases">
        <title>Genomic Encyclopedia of Type Strains, Phase IV (KMG-IV): sequencing the most valuable type-strain genomes for metagenomic binning, comparative biology and taxonomic classification.</title>
        <authorList>
            <person name="Goeker M."/>
        </authorList>
    </citation>
    <scope>NUCLEOTIDE SEQUENCE [LARGE SCALE GENOMIC DNA]</scope>
    <source>
        <strain evidence="2 3">DSM 29853</strain>
    </source>
</reference>
<dbReference type="SUPFAM" id="SSF56752">
    <property type="entry name" value="D-aminoacid aminotransferase-like PLP-dependent enzymes"/>
    <property type="match status" value="1"/>
</dbReference>
<evidence type="ECO:0000313" key="3">
    <source>
        <dbReference type="Proteomes" id="UP000528286"/>
    </source>
</evidence>
<dbReference type="Gene3D" id="3.20.10.10">
    <property type="entry name" value="D-amino Acid Aminotransferase, subunit A, domain 2"/>
    <property type="match status" value="1"/>
</dbReference>
<organism evidence="2 3">
    <name type="scientific">Gellertiella hungarica</name>
    <dbReference type="NCBI Taxonomy" id="1572859"/>
    <lineage>
        <taxon>Bacteria</taxon>
        <taxon>Pseudomonadati</taxon>
        <taxon>Pseudomonadota</taxon>
        <taxon>Alphaproteobacteria</taxon>
        <taxon>Hyphomicrobiales</taxon>
        <taxon>Rhizobiaceae</taxon>
        <taxon>Gellertiella</taxon>
    </lineage>
</organism>
<proteinExistence type="predicted"/>
<dbReference type="EMBL" id="JACIEZ010000001">
    <property type="protein sequence ID" value="MBB4063112.1"/>
    <property type="molecule type" value="Genomic_DNA"/>
</dbReference>
<keyword evidence="3" id="KW-1185">Reference proteome</keyword>
<name>A0A7W6NJB2_9HYPH</name>
<protein>
    <recommendedName>
        <fullName evidence="1">Probable branched-chain-amino-acid aminotransferase</fullName>
    </recommendedName>
</protein>
<dbReference type="Proteomes" id="UP000528286">
    <property type="component" value="Unassembled WGS sequence"/>
</dbReference>
<dbReference type="InterPro" id="IPR036038">
    <property type="entry name" value="Aminotransferase-like"/>
</dbReference>
<evidence type="ECO:0000256" key="1">
    <source>
        <dbReference type="ARBA" id="ARBA00014472"/>
    </source>
</evidence>
<dbReference type="AlphaFoldDB" id="A0A7W6NJB2"/>
<evidence type="ECO:0000313" key="2">
    <source>
        <dbReference type="EMBL" id="MBB4063112.1"/>
    </source>
</evidence>
<accession>A0A7W6NJB2</accession>
<dbReference type="InterPro" id="IPR043131">
    <property type="entry name" value="BCAT-like_N"/>
</dbReference>
<dbReference type="NCBIfam" id="NF005729">
    <property type="entry name" value="PRK07546.1-3"/>
    <property type="match status" value="1"/>
</dbReference>
<keyword evidence="2" id="KW-0456">Lyase</keyword>
<dbReference type="InterPro" id="IPR001544">
    <property type="entry name" value="Aminotrans_IV"/>
</dbReference>
<dbReference type="Pfam" id="PF01063">
    <property type="entry name" value="Aminotran_4"/>
    <property type="match status" value="1"/>
</dbReference>